<evidence type="ECO:0000313" key="4">
    <source>
        <dbReference type="Proteomes" id="UP001320420"/>
    </source>
</evidence>
<keyword evidence="4" id="KW-1185">Reference proteome</keyword>
<sequence>MASSQQAAAPAAAAAAQQHHGHDPAHLLRALLAVIEERIVPLTAAGVASGSKLFGAAILRKSDLAPLTVATNDERTSPLLHGEINCIQQFFTAPPISIPSTSSSPATAVDTAPTTASATAATRDCVFVATHEPCSLCLSGIAWAGFDNVYHLFTYEDSRDRFAIPHDIRILEEVFRVRASVSGTVGEEGDAELTRRPLYNRKNALFTATSFAELVAAVGGEGEEGGREREGLVAEVERVKALYDGLSKTYQDGKESGVESASVWT</sequence>
<proteinExistence type="predicted"/>
<dbReference type="GO" id="GO:0003824">
    <property type="term" value="F:catalytic activity"/>
    <property type="evidence" value="ECO:0007669"/>
    <property type="project" value="InterPro"/>
</dbReference>
<evidence type="ECO:0000259" key="2">
    <source>
        <dbReference type="Pfam" id="PF00383"/>
    </source>
</evidence>
<feature type="region of interest" description="Disordered" evidence="1">
    <location>
        <begin position="1"/>
        <end position="20"/>
    </location>
</feature>
<dbReference type="Gene3D" id="3.40.140.10">
    <property type="entry name" value="Cytidine Deaminase, domain 2"/>
    <property type="match status" value="1"/>
</dbReference>
<protein>
    <recommendedName>
        <fullName evidence="2">CMP/dCMP-type deaminase domain-containing protein</fullName>
    </recommendedName>
</protein>
<dbReference type="Proteomes" id="UP001320420">
    <property type="component" value="Unassembled WGS sequence"/>
</dbReference>
<organism evidence="3 4">
    <name type="scientific">Diatrype stigma</name>
    <dbReference type="NCBI Taxonomy" id="117547"/>
    <lineage>
        <taxon>Eukaryota</taxon>
        <taxon>Fungi</taxon>
        <taxon>Dikarya</taxon>
        <taxon>Ascomycota</taxon>
        <taxon>Pezizomycotina</taxon>
        <taxon>Sordariomycetes</taxon>
        <taxon>Xylariomycetidae</taxon>
        <taxon>Xylariales</taxon>
        <taxon>Diatrypaceae</taxon>
        <taxon>Diatrype</taxon>
    </lineage>
</organism>
<dbReference type="EMBL" id="JAKJXP020000040">
    <property type="protein sequence ID" value="KAK7752250.1"/>
    <property type="molecule type" value="Genomic_DNA"/>
</dbReference>
<evidence type="ECO:0000313" key="3">
    <source>
        <dbReference type="EMBL" id="KAK7752250.1"/>
    </source>
</evidence>
<accession>A0AAN9UP32</accession>
<dbReference type="SUPFAM" id="SSF53927">
    <property type="entry name" value="Cytidine deaminase-like"/>
    <property type="match status" value="1"/>
</dbReference>
<name>A0AAN9UP32_9PEZI</name>
<comment type="caution">
    <text evidence="3">The sequence shown here is derived from an EMBL/GenBank/DDBJ whole genome shotgun (WGS) entry which is preliminary data.</text>
</comment>
<dbReference type="InterPro" id="IPR016193">
    <property type="entry name" value="Cytidine_deaminase-like"/>
</dbReference>
<reference evidence="3 4" key="1">
    <citation type="submission" date="2024-02" db="EMBL/GenBank/DDBJ databases">
        <title>De novo assembly and annotation of 12 fungi associated with fruit tree decline syndrome in Ontario, Canada.</title>
        <authorList>
            <person name="Sulman M."/>
            <person name="Ellouze W."/>
            <person name="Ilyukhin E."/>
        </authorList>
    </citation>
    <scope>NUCLEOTIDE SEQUENCE [LARGE SCALE GENOMIC DNA]</scope>
    <source>
        <strain evidence="3 4">M11/M66-122</strain>
    </source>
</reference>
<gene>
    <name evidence="3" type="ORF">SLS62_005784</name>
</gene>
<evidence type="ECO:0000256" key="1">
    <source>
        <dbReference type="SAM" id="MobiDB-lite"/>
    </source>
</evidence>
<dbReference type="AlphaFoldDB" id="A0AAN9UP32"/>
<feature type="domain" description="CMP/dCMP-type deaminase" evidence="2">
    <location>
        <begin position="51"/>
        <end position="150"/>
    </location>
</feature>
<dbReference type="Pfam" id="PF00383">
    <property type="entry name" value="dCMP_cyt_deam_1"/>
    <property type="match status" value="1"/>
</dbReference>
<feature type="compositionally biased region" description="Low complexity" evidence="1">
    <location>
        <begin position="1"/>
        <end position="18"/>
    </location>
</feature>
<dbReference type="GO" id="GO:0006139">
    <property type="term" value="P:nucleobase-containing compound metabolic process"/>
    <property type="evidence" value="ECO:0007669"/>
    <property type="project" value="UniProtKB-ARBA"/>
</dbReference>
<dbReference type="InterPro" id="IPR002125">
    <property type="entry name" value="CMP_dCMP_dom"/>
</dbReference>